<name>A0A521AE03_9RHOB</name>
<proteinExistence type="predicted"/>
<evidence type="ECO:0000256" key="1">
    <source>
        <dbReference type="SAM" id="Coils"/>
    </source>
</evidence>
<evidence type="ECO:0000313" key="4">
    <source>
        <dbReference type="Proteomes" id="UP000316030"/>
    </source>
</evidence>
<feature type="coiled-coil region" evidence="1">
    <location>
        <begin position="1"/>
        <end position="28"/>
    </location>
</feature>
<reference evidence="3 4" key="1">
    <citation type="submission" date="2017-05" db="EMBL/GenBank/DDBJ databases">
        <authorList>
            <person name="Varghese N."/>
            <person name="Submissions S."/>
        </authorList>
    </citation>
    <scope>NUCLEOTIDE SEQUENCE [LARGE SCALE GENOMIC DNA]</scope>
    <source>
        <strain evidence="3 4">DSM 29506</strain>
    </source>
</reference>
<dbReference type="AlphaFoldDB" id="A0A521AE03"/>
<dbReference type="Proteomes" id="UP000316030">
    <property type="component" value="Unassembled WGS sequence"/>
</dbReference>
<sequence length="58" mass="6376">MLSIAEELMKVRAEIARLTAREAALRAALPSRDGTTLPGMRPGWPIQRVKQGATQHSH</sequence>
<dbReference type="EMBL" id="FXTO01000001">
    <property type="protein sequence ID" value="SMO33044.1"/>
    <property type="molecule type" value="Genomic_DNA"/>
</dbReference>
<protein>
    <submittedName>
        <fullName evidence="3">Uncharacterized protein</fullName>
    </submittedName>
</protein>
<feature type="region of interest" description="Disordered" evidence="2">
    <location>
        <begin position="32"/>
        <end position="58"/>
    </location>
</feature>
<accession>A0A521AE03</accession>
<keyword evidence="4" id="KW-1185">Reference proteome</keyword>
<evidence type="ECO:0000313" key="3">
    <source>
        <dbReference type="EMBL" id="SMO33044.1"/>
    </source>
</evidence>
<keyword evidence="1" id="KW-0175">Coiled coil</keyword>
<organism evidence="3 4">
    <name type="scientific">Thalassovita litoralis</name>
    <dbReference type="NCBI Taxonomy" id="1010611"/>
    <lineage>
        <taxon>Bacteria</taxon>
        <taxon>Pseudomonadati</taxon>
        <taxon>Pseudomonadota</taxon>
        <taxon>Alphaproteobacteria</taxon>
        <taxon>Rhodobacterales</taxon>
        <taxon>Roseobacteraceae</taxon>
        <taxon>Thalassovita</taxon>
    </lineage>
</organism>
<evidence type="ECO:0000256" key="2">
    <source>
        <dbReference type="SAM" id="MobiDB-lite"/>
    </source>
</evidence>
<gene>
    <name evidence="3" type="ORF">SAMN06265173_10196</name>
</gene>